<dbReference type="AlphaFoldDB" id="A0A8K0C949"/>
<dbReference type="PANTHER" id="PTHR46599">
    <property type="entry name" value="PIGGYBAC TRANSPOSABLE ELEMENT-DERIVED PROTEIN 4"/>
    <property type="match status" value="1"/>
</dbReference>
<accession>A0A8K0C949</accession>
<feature type="domain" description="PiggyBac transposable element-derived protein" evidence="1">
    <location>
        <begin position="126"/>
        <end position="212"/>
    </location>
</feature>
<gene>
    <name evidence="2" type="ORF">ILUMI_26126</name>
</gene>
<dbReference type="Pfam" id="PF13843">
    <property type="entry name" value="DDE_Tnp_1_7"/>
    <property type="match status" value="2"/>
</dbReference>
<name>A0A8K0C949_IGNLU</name>
<dbReference type="Proteomes" id="UP000801492">
    <property type="component" value="Unassembled WGS sequence"/>
</dbReference>
<dbReference type="OrthoDB" id="6778319at2759"/>
<evidence type="ECO:0000313" key="2">
    <source>
        <dbReference type="EMBL" id="KAF2880057.1"/>
    </source>
</evidence>
<reference evidence="2" key="1">
    <citation type="submission" date="2019-08" db="EMBL/GenBank/DDBJ databases">
        <title>The genome of the North American firefly Photinus pyralis.</title>
        <authorList>
            <consortium name="Photinus pyralis genome working group"/>
            <person name="Fallon T.R."/>
            <person name="Sander Lower S.E."/>
            <person name="Weng J.-K."/>
        </authorList>
    </citation>
    <scope>NUCLEOTIDE SEQUENCE</scope>
    <source>
        <strain evidence="2">TRF0915ILg1</strain>
        <tissue evidence="2">Whole body</tissue>
    </source>
</reference>
<protein>
    <recommendedName>
        <fullName evidence="1">PiggyBac transposable element-derived protein domain-containing protein</fullName>
    </recommendedName>
</protein>
<sequence>MFKDASTGHPMEVYPPCSISSVETPKGNNIEWRDPVGNHEQFVFDPQNTDINPEVAATLVGGTPADFFSLFVGNEILQIMTDQTNLSATQKLMNADDVSENSCLRAWTPTSKEEMKKFLGILGYMVSIVGRIMSRNRFELLLNLWHFSDNQMCPEGDSGYKIKPLINLFQEAYTPMQEFCIDDVPFRGRLIMKQYIPQKTHKYEIKLFKLCSDNKTHLLGILRANRRGNPKEVTTKKLKTEEIAAKENNRGICILKWKRCADAVDQAHT</sequence>
<evidence type="ECO:0000313" key="3">
    <source>
        <dbReference type="Proteomes" id="UP000801492"/>
    </source>
</evidence>
<proteinExistence type="predicted"/>
<dbReference type="EMBL" id="VTPC01091033">
    <property type="protein sequence ID" value="KAF2880057.1"/>
    <property type="molecule type" value="Genomic_DNA"/>
</dbReference>
<organism evidence="2 3">
    <name type="scientific">Ignelater luminosus</name>
    <name type="common">Cucubano</name>
    <name type="synonym">Pyrophorus luminosus</name>
    <dbReference type="NCBI Taxonomy" id="2038154"/>
    <lineage>
        <taxon>Eukaryota</taxon>
        <taxon>Metazoa</taxon>
        <taxon>Ecdysozoa</taxon>
        <taxon>Arthropoda</taxon>
        <taxon>Hexapoda</taxon>
        <taxon>Insecta</taxon>
        <taxon>Pterygota</taxon>
        <taxon>Neoptera</taxon>
        <taxon>Endopterygota</taxon>
        <taxon>Coleoptera</taxon>
        <taxon>Polyphaga</taxon>
        <taxon>Elateriformia</taxon>
        <taxon>Elateroidea</taxon>
        <taxon>Elateridae</taxon>
        <taxon>Agrypninae</taxon>
        <taxon>Pyrophorini</taxon>
        <taxon>Ignelater</taxon>
    </lineage>
</organism>
<keyword evidence="3" id="KW-1185">Reference proteome</keyword>
<dbReference type="InterPro" id="IPR029526">
    <property type="entry name" value="PGBD"/>
</dbReference>
<dbReference type="PANTHER" id="PTHR46599:SF3">
    <property type="entry name" value="PIGGYBAC TRANSPOSABLE ELEMENT-DERIVED PROTEIN 4"/>
    <property type="match status" value="1"/>
</dbReference>
<evidence type="ECO:0000259" key="1">
    <source>
        <dbReference type="Pfam" id="PF13843"/>
    </source>
</evidence>
<comment type="caution">
    <text evidence="2">The sequence shown here is derived from an EMBL/GenBank/DDBJ whole genome shotgun (WGS) entry which is preliminary data.</text>
</comment>
<feature type="domain" description="PiggyBac transposable element-derived protein" evidence="1">
    <location>
        <begin position="63"/>
        <end position="122"/>
    </location>
</feature>